<name>A0ACB9P8W4_BAUVA</name>
<dbReference type="Proteomes" id="UP000828941">
    <property type="component" value="Chromosome 5"/>
</dbReference>
<accession>A0ACB9P8W4</accession>
<dbReference type="EMBL" id="CM039430">
    <property type="protein sequence ID" value="KAI4345205.1"/>
    <property type="molecule type" value="Genomic_DNA"/>
</dbReference>
<reference evidence="1 2" key="1">
    <citation type="journal article" date="2022" name="DNA Res.">
        <title>Chromosomal-level genome assembly of the orchid tree Bauhinia variegata (Leguminosae; Cercidoideae) supports the allotetraploid origin hypothesis of Bauhinia.</title>
        <authorList>
            <person name="Zhong Y."/>
            <person name="Chen Y."/>
            <person name="Zheng D."/>
            <person name="Pang J."/>
            <person name="Liu Y."/>
            <person name="Luo S."/>
            <person name="Meng S."/>
            <person name="Qian L."/>
            <person name="Wei D."/>
            <person name="Dai S."/>
            <person name="Zhou R."/>
        </authorList>
    </citation>
    <scope>NUCLEOTIDE SEQUENCE [LARGE SCALE GENOMIC DNA]</scope>
    <source>
        <strain evidence="1">BV-YZ2020</strain>
    </source>
</reference>
<evidence type="ECO:0000313" key="1">
    <source>
        <dbReference type="EMBL" id="KAI4345205.1"/>
    </source>
</evidence>
<gene>
    <name evidence="1" type="ORF">L6164_012348</name>
</gene>
<comment type="caution">
    <text evidence="1">The sequence shown here is derived from an EMBL/GenBank/DDBJ whole genome shotgun (WGS) entry which is preliminary data.</text>
</comment>
<sequence>MTAISELFSKLYTKTMVVLTLLLVELVLLIQHLKSDTRLITPTQYLKLIEEKNPTIRFTKRLKQPENMECRVCLSEFEEGEKVRNLKCKHTFHKDCLDKWLQQCWATCPLCRNQVLPENVVAKYRRLQNQTENDDANHDDQIMVLLSGLRGGAAFSNHS</sequence>
<evidence type="ECO:0000313" key="2">
    <source>
        <dbReference type="Proteomes" id="UP000828941"/>
    </source>
</evidence>
<organism evidence="1 2">
    <name type="scientific">Bauhinia variegata</name>
    <name type="common">Purple orchid tree</name>
    <name type="synonym">Phanera variegata</name>
    <dbReference type="NCBI Taxonomy" id="167791"/>
    <lineage>
        <taxon>Eukaryota</taxon>
        <taxon>Viridiplantae</taxon>
        <taxon>Streptophyta</taxon>
        <taxon>Embryophyta</taxon>
        <taxon>Tracheophyta</taxon>
        <taxon>Spermatophyta</taxon>
        <taxon>Magnoliopsida</taxon>
        <taxon>eudicotyledons</taxon>
        <taxon>Gunneridae</taxon>
        <taxon>Pentapetalae</taxon>
        <taxon>rosids</taxon>
        <taxon>fabids</taxon>
        <taxon>Fabales</taxon>
        <taxon>Fabaceae</taxon>
        <taxon>Cercidoideae</taxon>
        <taxon>Cercideae</taxon>
        <taxon>Bauhiniinae</taxon>
        <taxon>Bauhinia</taxon>
    </lineage>
</organism>
<keyword evidence="2" id="KW-1185">Reference proteome</keyword>
<protein>
    <submittedName>
        <fullName evidence="1">Uncharacterized protein</fullName>
    </submittedName>
</protein>
<proteinExistence type="predicted"/>